<dbReference type="CDD" id="cd00353">
    <property type="entry name" value="Ribosomal_S15p_S13e"/>
    <property type="match status" value="1"/>
</dbReference>
<dbReference type="SUPFAM" id="SSF47060">
    <property type="entry name" value="S15/NS1 RNA-binding domain"/>
    <property type="match status" value="1"/>
</dbReference>
<dbReference type="AlphaFoldDB" id="A0A3S4ATD4"/>
<dbReference type="Gene3D" id="1.10.287.10">
    <property type="entry name" value="S15/NS1, RNA-binding"/>
    <property type="match status" value="1"/>
</dbReference>
<reference evidence="7 8" key="1">
    <citation type="submission" date="2018-12" db="EMBL/GenBank/DDBJ databases">
        <authorList>
            <person name="Li F."/>
        </authorList>
    </citation>
    <scope>NUCLEOTIDE SEQUENCE [LARGE SCALE GENOMIC DNA]</scope>
    <source>
        <strain evidence="7 8">8H24J-4-2</strain>
    </source>
</reference>
<evidence type="ECO:0000256" key="2">
    <source>
        <dbReference type="ARBA" id="ARBA00023274"/>
    </source>
</evidence>
<comment type="function">
    <text evidence="4 6">One of the primary rRNA binding proteins, it binds directly to 16S rRNA where it helps nucleate assembly of the platform of the 30S subunit by binding and bridging several RNA helices of the 16S rRNA.</text>
</comment>
<protein>
    <recommendedName>
        <fullName evidence="4">Small ribosomal subunit protein uS15</fullName>
    </recommendedName>
</protein>
<dbReference type="OrthoDB" id="9799262at2"/>
<evidence type="ECO:0000256" key="1">
    <source>
        <dbReference type="ARBA" id="ARBA00022980"/>
    </source>
</evidence>
<sequence>MALDSDSKKAIIEEYATHPGDTGSPEVQVAILTKRIKDLTEHLKEHKHDHHSRRGLLLLVGQRRRLLGYLQDVDINRYRALIERLGLRR</sequence>
<comment type="subunit">
    <text evidence="3 4">Part of the 30S ribosomal subunit. Forms a bridge to the 50S subunit in the 70S ribosome, contacting the 23S rRNA.</text>
</comment>
<evidence type="ECO:0000313" key="7">
    <source>
        <dbReference type="EMBL" id="RWZ55383.1"/>
    </source>
</evidence>
<keyword evidence="4 6" id="KW-0694">RNA-binding</keyword>
<comment type="caution">
    <text evidence="7">The sequence shown here is derived from an EMBL/GenBank/DDBJ whole genome shotgun (WGS) entry which is preliminary data.</text>
</comment>
<keyword evidence="2 4" id="KW-0687">Ribonucleoprotein</keyword>
<dbReference type="Pfam" id="PF00312">
    <property type="entry name" value="Ribosomal_S15"/>
    <property type="match status" value="1"/>
</dbReference>
<dbReference type="PANTHER" id="PTHR23321">
    <property type="entry name" value="RIBOSOMAL PROTEIN S15, BACTERIAL AND ORGANELLAR"/>
    <property type="match status" value="1"/>
</dbReference>
<organism evidence="7 8">
    <name type="scientific">Labedella populi</name>
    <dbReference type="NCBI Taxonomy" id="2498850"/>
    <lineage>
        <taxon>Bacteria</taxon>
        <taxon>Bacillati</taxon>
        <taxon>Actinomycetota</taxon>
        <taxon>Actinomycetes</taxon>
        <taxon>Micrococcales</taxon>
        <taxon>Microbacteriaceae</taxon>
        <taxon>Labedella</taxon>
    </lineage>
</organism>
<evidence type="ECO:0000256" key="6">
    <source>
        <dbReference type="RuleBase" id="RU004524"/>
    </source>
</evidence>
<evidence type="ECO:0000256" key="4">
    <source>
        <dbReference type="HAMAP-Rule" id="MF_01343"/>
    </source>
</evidence>
<dbReference type="PROSITE" id="PS00362">
    <property type="entry name" value="RIBOSOMAL_S15"/>
    <property type="match status" value="1"/>
</dbReference>
<dbReference type="GO" id="GO:0003735">
    <property type="term" value="F:structural constituent of ribosome"/>
    <property type="evidence" value="ECO:0007669"/>
    <property type="project" value="InterPro"/>
</dbReference>
<dbReference type="GO" id="GO:0006412">
    <property type="term" value="P:translation"/>
    <property type="evidence" value="ECO:0007669"/>
    <property type="project" value="UniProtKB-UniRule"/>
</dbReference>
<dbReference type="GO" id="GO:0022627">
    <property type="term" value="C:cytosolic small ribosomal subunit"/>
    <property type="evidence" value="ECO:0007669"/>
    <property type="project" value="TreeGrafter"/>
</dbReference>
<dbReference type="InterPro" id="IPR000589">
    <property type="entry name" value="Ribosomal_uS15"/>
</dbReference>
<dbReference type="InterPro" id="IPR009068">
    <property type="entry name" value="uS15_NS1_RNA-bd_sf"/>
</dbReference>
<dbReference type="EMBL" id="RZNC01000008">
    <property type="protein sequence ID" value="RWZ55383.1"/>
    <property type="molecule type" value="Genomic_DNA"/>
</dbReference>
<gene>
    <name evidence="4" type="primary">rpsO</name>
    <name evidence="7" type="ORF">ELQ92_15300</name>
</gene>
<evidence type="ECO:0000256" key="3">
    <source>
        <dbReference type="ARBA" id="ARBA00064542"/>
    </source>
</evidence>
<proteinExistence type="inferred from homology"/>
<comment type="function">
    <text evidence="4">Forms an intersubunit bridge (bridge B4) with the 23S rRNA of the 50S subunit in the ribosome.</text>
</comment>
<dbReference type="Proteomes" id="UP000288603">
    <property type="component" value="Unassembled WGS sequence"/>
</dbReference>
<keyword evidence="8" id="KW-1185">Reference proteome</keyword>
<accession>A0A3S4ATD4</accession>
<name>A0A3S4ATD4_9MICO</name>
<dbReference type="NCBIfam" id="TIGR00952">
    <property type="entry name" value="S15_bact"/>
    <property type="match status" value="1"/>
</dbReference>
<dbReference type="HAMAP" id="MF_01343_B">
    <property type="entry name" value="Ribosomal_uS15_B"/>
    <property type="match status" value="1"/>
</dbReference>
<evidence type="ECO:0000313" key="8">
    <source>
        <dbReference type="Proteomes" id="UP000288603"/>
    </source>
</evidence>
<dbReference type="SMART" id="SM01387">
    <property type="entry name" value="Ribosomal_S15"/>
    <property type="match status" value="1"/>
</dbReference>
<dbReference type="FunFam" id="1.10.287.10:FF:000002">
    <property type="entry name" value="30S ribosomal protein S15"/>
    <property type="match status" value="1"/>
</dbReference>
<keyword evidence="1 4" id="KW-0689">Ribosomal protein</keyword>
<keyword evidence="4 6" id="KW-0699">rRNA-binding</keyword>
<dbReference type="Gene3D" id="6.10.250.3130">
    <property type="match status" value="1"/>
</dbReference>
<dbReference type="RefSeq" id="WP_128495861.1">
    <property type="nucleotide sequence ID" value="NZ_RZNC01000008.1"/>
</dbReference>
<dbReference type="InterPro" id="IPR005290">
    <property type="entry name" value="Ribosomal_uS15_bac-type"/>
</dbReference>
<evidence type="ECO:0000256" key="5">
    <source>
        <dbReference type="RuleBase" id="RU003919"/>
    </source>
</evidence>
<dbReference type="GO" id="GO:0019843">
    <property type="term" value="F:rRNA binding"/>
    <property type="evidence" value="ECO:0007669"/>
    <property type="project" value="UniProtKB-UniRule"/>
</dbReference>
<comment type="similarity">
    <text evidence="4 5">Belongs to the universal ribosomal protein uS15 family.</text>
</comment>
<dbReference type="PANTHER" id="PTHR23321:SF26">
    <property type="entry name" value="SMALL RIBOSOMAL SUBUNIT PROTEIN US15M"/>
    <property type="match status" value="1"/>
</dbReference>